<evidence type="ECO:0000313" key="2">
    <source>
        <dbReference type="Proteomes" id="UP001150925"/>
    </source>
</evidence>
<dbReference type="EMBL" id="JANBPY010001048">
    <property type="protein sequence ID" value="KAJ1961907.1"/>
    <property type="molecule type" value="Genomic_DNA"/>
</dbReference>
<proteinExistence type="predicted"/>
<organism evidence="1 2">
    <name type="scientific">Dispira parvispora</name>
    <dbReference type="NCBI Taxonomy" id="1520584"/>
    <lineage>
        <taxon>Eukaryota</taxon>
        <taxon>Fungi</taxon>
        <taxon>Fungi incertae sedis</taxon>
        <taxon>Zoopagomycota</taxon>
        <taxon>Kickxellomycotina</taxon>
        <taxon>Dimargaritomycetes</taxon>
        <taxon>Dimargaritales</taxon>
        <taxon>Dimargaritaceae</taxon>
        <taxon>Dispira</taxon>
    </lineage>
</organism>
<comment type="caution">
    <text evidence="1">The sequence shown here is derived from an EMBL/GenBank/DDBJ whole genome shotgun (WGS) entry which is preliminary data.</text>
</comment>
<evidence type="ECO:0000313" key="1">
    <source>
        <dbReference type="EMBL" id="KAJ1961907.1"/>
    </source>
</evidence>
<gene>
    <name evidence="1" type="ORF">IWQ62_003704</name>
</gene>
<name>A0A9W8AN01_9FUNG</name>
<protein>
    <submittedName>
        <fullName evidence="1">Uncharacterized protein</fullName>
    </submittedName>
</protein>
<keyword evidence="2" id="KW-1185">Reference proteome</keyword>
<dbReference type="OrthoDB" id="2403262at2759"/>
<dbReference type="Proteomes" id="UP001150925">
    <property type="component" value="Unassembled WGS sequence"/>
</dbReference>
<sequence length="533" mass="59573">MVTTSYLEAMFGTSTAMVSFMSWGRTTDLNRVATPWQSVGLLHHSTSRDEHFRFRVESLSRNSAEPPLVRTLTVRPQQVTPAQSRILIELMKQPTPQARFSESLENVAGLSLAIGSLVLYYTLSYPGNAVRLVEHIFHTPVPIPFSFPSLAVPGAAPLYPGQPIHYGYLDFLLTKGRILGVRSLWNGFSTFLMSQFAHIAYGYAYTRIGYHDFISGQIPVGRFRYWAVSTLVKIGQFLATIPFYPFWHMTVIHRLQSATTIVNTLSLGRLVKDYGRLVRAALPPSVTWSQLLLAPYKIPLGLGNPALYPAFLHRVLFDMLQTRVVFRRVYHVVVAFSTGLGRRQWWNQLRAKVTSRLGFSHDPPSDDTSLPDDFHLGFDEMNDGNSMVADSVESTSTRRTMLRQFFPEIVSVITSNLISKSILYPIETLFYTCIANHDASMLAQSGLVETLAAWRGASPAEVAQLTSGILGPVPCGLRGSLVVAKAIYRFNNGGISNFYAGLWNGICMEILASYAVLQTAYWGYRLVLYLTTE</sequence>
<dbReference type="AlphaFoldDB" id="A0A9W8AN01"/>
<accession>A0A9W8AN01</accession>
<reference evidence="1" key="1">
    <citation type="submission" date="2022-07" db="EMBL/GenBank/DDBJ databases">
        <title>Phylogenomic reconstructions and comparative analyses of Kickxellomycotina fungi.</title>
        <authorList>
            <person name="Reynolds N.K."/>
            <person name="Stajich J.E."/>
            <person name="Barry K."/>
            <person name="Grigoriev I.V."/>
            <person name="Crous P."/>
            <person name="Smith M.E."/>
        </authorList>
    </citation>
    <scope>NUCLEOTIDE SEQUENCE</scope>
    <source>
        <strain evidence="1">RSA 1196</strain>
    </source>
</reference>